<name>A0ABR4EER7_9PEZI</name>
<evidence type="ECO:0000256" key="1">
    <source>
        <dbReference type="ARBA" id="ARBA00009003"/>
    </source>
</evidence>
<accession>A0ABR4EER7</accession>
<dbReference type="PANTHER" id="PTHR31834:SF8">
    <property type="entry name" value="TRANSFERASE, PUTATIVE (AFU_ORTHOLOGUE AFUA_6G14040)-RELATED"/>
    <property type="match status" value="1"/>
</dbReference>
<dbReference type="InterPro" id="IPR029044">
    <property type="entry name" value="Nucleotide-diphossugar_trans"/>
</dbReference>
<reference evidence="2 3" key="1">
    <citation type="submission" date="2024-03" db="EMBL/GenBank/DDBJ databases">
        <title>A high-quality draft genome sequence of Diaporthe vaccinii, a causative agent of upright dieback and viscid rot disease in cranberry plants.</title>
        <authorList>
            <person name="Sarrasin M."/>
            <person name="Lang B.F."/>
            <person name="Burger G."/>
        </authorList>
    </citation>
    <scope>NUCLEOTIDE SEQUENCE [LARGE SCALE GENOMIC DNA]</scope>
    <source>
        <strain evidence="2 3">IS7</strain>
    </source>
</reference>
<dbReference type="Gene3D" id="3.90.550.20">
    <property type="match status" value="1"/>
</dbReference>
<comment type="similarity">
    <text evidence="1">Belongs to the glycosyltransferase 32 family.</text>
</comment>
<evidence type="ECO:0000313" key="2">
    <source>
        <dbReference type="EMBL" id="KAL2280887.1"/>
    </source>
</evidence>
<comment type="caution">
    <text evidence="2">The sequence shown here is derived from an EMBL/GenBank/DDBJ whole genome shotgun (WGS) entry which is preliminary data.</text>
</comment>
<dbReference type="InterPro" id="IPR007577">
    <property type="entry name" value="GlycoTrfase_DXD_sugar-bd_CS"/>
</dbReference>
<evidence type="ECO:0008006" key="4">
    <source>
        <dbReference type="Google" id="ProtNLM"/>
    </source>
</evidence>
<dbReference type="SUPFAM" id="SSF53448">
    <property type="entry name" value="Nucleotide-diphospho-sugar transferases"/>
    <property type="match status" value="1"/>
</dbReference>
<proteinExistence type="inferred from homology"/>
<keyword evidence="3" id="KW-1185">Reference proteome</keyword>
<gene>
    <name evidence="2" type="ORF">FJTKL_12199</name>
</gene>
<organism evidence="2 3">
    <name type="scientific">Diaporthe vaccinii</name>
    <dbReference type="NCBI Taxonomy" id="105482"/>
    <lineage>
        <taxon>Eukaryota</taxon>
        <taxon>Fungi</taxon>
        <taxon>Dikarya</taxon>
        <taxon>Ascomycota</taxon>
        <taxon>Pezizomycotina</taxon>
        <taxon>Sordariomycetes</taxon>
        <taxon>Sordariomycetidae</taxon>
        <taxon>Diaporthales</taxon>
        <taxon>Diaporthaceae</taxon>
        <taxon>Diaporthe</taxon>
        <taxon>Diaporthe eres species complex</taxon>
    </lineage>
</organism>
<dbReference type="PANTHER" id="PTHR31834">
    <property type="entry name" value="INITIATION-SPECIFIC ALPHA-1,6-MANNOSYLTRANSFERASE"/>
    <property type="match status" value="1"/>
</dbReference>
<sequence>MTMLLTPPSYSSVFTGIRGKPEPKDASSIPRKIWQIFSTPADFDGPGPFRLKSKSLSDTKSWLAMNPGYQYGLLGSKSADDFVNKHFSDNLSILEAYHTLQNPGMKTDLLRYLIMLAEGGVYSDLDTWALRPIDHRVPQYLRGSVRAVVGIEFDQLDGEFPPGFGDEPSYMTHVVQFCQWTLAAVPRHPIYRTMVDETVRAVRSLAAEKETTVSNLRPSGYEVIITTGPAAWTDVVFRQLQTADPNLVSLRQLSNMTQPMLIGDVLVLTIDGFGMGQEHSHSTNDGSVPDAALLKHNFRHSWLPQYP</sequence>
<dbReference type="Pfam" id="PF04488">
    <property type="entry name" value="Gly_transf_sug"/>
    <property type="match status" value="1"/>
</dbReference>
<dbReference type="EMBL" id="JBAWTH010000062">
    <property type="protein sequence ID" value="KAL2280887.1"/>
    <property type="molecule type" value="Genomic_DNA"/>
</dbReference>
<dbReference type="InterPro" id="IPR039367">
    <property type="entry name" value="Och1-like"/>
</dbReference>
<dbReference type="Proteomes" id="UP001600888">
    <property type="component" value="Unassembled WGS sequence"/>
</dbReference>
<evidence type="ECO:0000313" key="3">
    <source>
        <dbReference type="Proteomes" id="UP001600888"/>
    </source>
</evidence>
<protein>
    <recommendedName>
        <fullName evidence="4">Initiation-specific alpha-1,6-mannosyltransferase</fullName>
    </recommendedName>
</protein>